<organism evidence="3 4">
    <name type="scientific">Vibrio genomosp. F6 str. FF-238</name>
    <dbReference type="NCBI Taxonomy" id="1191298"/>
    <lineage>
        <taxon>Bacteria</taxon>
        <taxon>Pseudomonadati</taxon>
        <taxon>Pseudomonadota</taxon>
        <taxon>Gammaproteobacteria</taxon>
        <taxon>Vibrionales</taxon>
        <taxon>Vibrionaceae</taxon>
        <taxon>Vibrio</taxon>
    </lineage>
</organism>
<dbReference type="PROSITE" id="PS51724">
    <property type="entry name" value="SPOR"/>
    <property type="match status" value="1"/>
</dbReference>
<keyword evidence="1" id="KW-1133">Transmembrane helix</keyword>
<dbReference type="Gene3D" id="3.40.50.300">
    <property type="entry name" value="P-loop containing nucleotide triphosphate hydrolases"/>
    <property type="match status" value="1"/>
</dbReference>
<feature type="transmembrane region" description="Helical" evidence="1">
    <location>
        <begin position="239"/>
        <end position="258"/>
    </location>
</feature>
<dbReference type="InterPro" id="IPR027417">
    <property type="entry name" value="P-loop_NTPase"/>
</dbReference>
<feature type="domain" description="SPOR" evidence="2">
    <location>
        <begin position="441"/>
        <end position="519"/>
    </location>
</feature>
<dbReference type="EMBL" id="AJYW02000073">
    <property type="protein sequence ID" value="OEE77660.1"/>
    <property type="molecule type" value="Genomic_DNA"/>
</dbReference>
<dbReference type="Proteomes" id="UP000094165">
    <property type="component" value="Unassembled WGS sequence"/>
</dbReference>
<comment type="caution">
    <text evidence="3">The sequence shown here is derived from an EMBL/GenBank/DDBJ whole genome shotgun (WGS) entry which is preliminary data.</text>
</comment>
<keyword evidence="1" id="KW-0472">Membrane</keyword>
<gene>
    <name evidence="3" type="ORF">A130_14105</name>
</gene>
<dbReference type="InterPro" id="IPR007730">
    <property type="entry name" value="SPOR-like_dom"/>
</dbReference>
<dbReference type="InterPro" id="IPR049945">
    <property type="entry name" value="AAA_22"/>
</dbReference>
<dbReference type="SUPFAM" id="SSF52540">
    <property type="entry name" value="P-loop containing nucleoside triphosphate hydrolases"/>
    <property type="match status" value="1"/>
</dbReference>
<dbReference type="InterPro" id="IPR036680">
    <property type="entry name" value="SPOR-like_sf"/>
</dbReference>
<proteinExistence type="predicted"/>
<dbReference type="Gene3D" id="3.30.70.1070">
    <property type="entry name" value="Sporulation related repeat"/>
    <property type="match status" value="1"/>
</dbReference>
<accession>A0A1E5D2F7</accession>
<protein>
    <submittedName>
        <fullName evidence="3">Cell division protein DamX</fullName>
    </submittedName>
</protein>
<dbReference type="Pfam" id="PF13401">
    <property type="entry name" value="AAA_22"/>
    <property type="match status" value="1"/>
</dbReference>
<keyword evidence="3" id="KW-0132">Cell division</keyword>
<evidence type="ECO:0000313" key="3">
    <source>
        <dbReference type="EMBL" id="OEE77660.1"/>
    </source>
</evidence>
<dbReference type="Pfam" id="PF05036">
    <property type="entry name" value="SPOR"/>
    <property type="match status" value="1"/>
</dbReference>
<dbReference type="GO" id="GO:0051301">
    <property type="term" value="P:cell division"/>
    <property type="evidence" value="ECO:0007669"/>
    <property type="project" value="UniProtKB-KW"/>
</dbReference>
<dbReference type="PANTHER" id="PTHR35894:SF7">
    <property type="entry name" value="GENERAL SECRETION PATHWAY PROTEIN A-RELATED"/>
    <property type="match status" value="1"/>
</dbReference>
<dbReference type="GO" id="GO:0016887">
    <property type="term" value="F:ATP hydrolysis activity"/>
    <property type="evidence" value="ECO:0007669"/>
    <property type="project" value="InterPro"/>
</dbReference>
<evidence type="ECO:0000259" key="2">
    <source>
        <dbReference type="PROSITE" id="PS51724"/>
    </source>
</evidence>
<keyword evidence="1" id="KW-0812">Transmembrane</keyword>
<dbReference type="PANTHER" id="PTHR35894">
    <property type="entry name" value="GENERAL SECRETION PATHWAY PROTEIN A-RELATED"/>
    <property type="match status" value="1"/>
</dbReference>
<keyword evidence="3" id="KW-0131">Cell cycle</keyword>
<keyword evidence="4" id="KW-1185">Reference proteome</keyword>
<sequence>MSLAHEMRVLELESQIELLERLQLLTNFGSNLITVDGGKGSGKSWLAQRYLEAWAQDQNQCLLLCHPSQNDEQHRAMLLSQLVSDPLFNQHDPLVDSLQRLLDGDAVDVVIVIDDAHLLSEILVSELWLLVLEAQHNSLWNINVVLFTESNCLDPLLTRLSYGQEHKPIDIEIDALSAREAEQFFESLVVRYVADDMEKRVRSAFKKTKPLPGELMALGDLKVEKRIIIQAMVGSPVRIAMVVLLLIIMIGGGYWWLLSQPMPEDPEQAIVPNLELTVVSEPEASLSASTSSTSSSVNRLNQETEVDDNYAGAEDDSLALPPNVVSKTASVGFTEPSQQRVVITSDVVDALLDGKSDSIGRDVIETDAADTSSVDTSVIDNAVADAMKRSQQAAEPAVDSTEAADTQSAIADATAAIAVNEEQAAPSKVITFSFARDELKALSPRSYTLQLAAMNSMEDVQVFIEDNNIQQQVRVYPTARNGQDWYIVTYQDYPTIQLARDAVETLPKALQNLGPWAKSMNQVHREIERAK</sequence>
<dbReference type="GO" id="GO:0042834">
    <property type="term" value="F:peptidoglycan binding"/>
    <property type="evidence" value="ECO:0007669"/>
    <property type="project" value="InterPro"/>
</dbReference>
<name>A0A1E5D2F7_9VIBR</name>
<evidence type="ECO:0000313" key="4">
    <source>
        <dbReference type="Proteomes" id="UP000094165"/>
    </source>
</evidence>
<dbReference type="AlphaFoldDB" id="A0A1E5D2F7"/>
<evidence type="ECO:0000256" key="1">
    <source>
        <dbReference type="SAM" id="Phobius"/>
    </source>
</evidence>
<dbReference type="InterPro" id="IPR052026">
    <property type="entry name" value="ExeA_AAA_ATPase_DNA-bind"/>
</dbReference>
<reference evidence="3 4" key="1">
    <citation type="journal article" date="2012" name="Science">
        <title>Ecological populations of bacteria act as socially cohesive units of antibiotic production and resistance.</title>
        <authorList>
            <person name="Cordero O.X."/>
            <person name="Wildschutte H."/>
            <person name="Kirkup B."/>
            <person name="Proehl S."/>
            <person name="Ngo L."/>
            <person name="Hussain F."/>
            <person name="Le Roux F."/>
            <person name="Mincer T."/>
            <person name="Polz M.F."/>
        </authorList>
    </citation>
    <scope>NUCLEOTIDE SEQUENCE [LARGE SCALE GENOMIC DNA]</scope>
    <source>
        <strain evidence="3 4">FF-238</strain>
    </source>
</reference>
<dbReference type="RefSeq" id="WP_017052572.1">
    <property type="nucleotide sequence ID" value="NZ_AJYW02000073.1"/>
</dbReference>